<proteinExistence type="inferred from homology"/>
<dbReference type="GO" id="GO:0004061">
    <property type="term" value="F:arylformamidase activity"/>
    <property type="evidence" value="ECO:0007669"/>
    <property type="project" value="InterPro"/>
</dbReference>
<dbReference type="PANTHER" id="PTHR34861">
    <property type="match status" value="1"/>
</dbReference>
<gene>
    <name evidence="3" type="ORF">AYO20_05525</name>
</gene>
<protein>
    <recommendedName>
        <fullName evidence="5">Cyclase</fullName>
    </recommendedName>
</protein>
<accession>A0A178D291</accession>
<organism evidence="3 4">
    <name type="scientific">Fonsecaea nubica</name>
    <dbReference type="NCBI Taxonomy" id="856822"/>
    <lineage>
        <taxon>Eukaryota</taxon>
        <taxon>Fungi</taxon>
        <taxon>Dikarya</taxon>
        <taxon>Ascomycota</taxon>
        <taxon>Pezizomycotina</taxon>
        <taxon>Eurotiomycetes</taxon>
        <taxon>Chaetothyriomycetidae</taxon>
        <taxon>Chaetothyriales</taxon>
        <taxon>Herpotrichiellaceae</taxon>
        <taxon>Fonsecaea</taxon>
    </lineage>
</organism>
<evidence type="ECO:0000256" key="2">
    <source>
        <dbReference type="SAM" id="MobiDB-lite"/>
    </source>
</evidence>
<dbReference type="InterPro" id="IPR007325">
    <property type="entry name" value="KFase/CYL"/>
</dbReference>
<dbReference type="AlphaFoldDB" id="A0A178D291"/>
<dbReference type="OrthoDB" id="5396at2759"/>
<feature type="region of interest" description="Disordered" evidence="2">
    <location>
        <begin position="1"/>
        <end position="21"/>
    </location>
</feature>
<dbReference type="PANTHER" id="PTHR34861:SF10">
    <property type="entry name" value="CYCLASE"/>
    <property type="match status" value="1"/>
</dbReference>
<comment type="similarity">
    <text evidence="1">Belongs to the Cyclase 1 superfamily.</text>
</comment>
<sequence>MSTLPDFDSLPPVPGQPQGNAWGLWGKDDQIGCVYLPKRNAHKPTDALPQGLNKITHAARINAAKEVKAGRSVSLDQPLNWMDNHRIAGRMAFQHNIIDFKKLVNSFGHDDEVHFNTQSSSQWDGLRHCGLQKSGLYYNNLKHEDIDTKTDGRNGTHPDWVAAGGIVGRGVLIDYVRWREETGQTPIPADSAYGITVDELYAVAKHQNLEFKPGDILLIRGGFSLWYEACADNLKAEKLEKTEFIGVERSMNMARFLWNNHFSAVATDSIGFEQCPVPFGSETEVVLHEWIIAHWGMGLGELWNLEPLSKLCAEQKQWSFLFTSHPLYVFGGVASPPNAIALL</sequence>
<dbReference type="Proteomes" id="UP000185904">
    <property type="component" value="Unassembled WGS sequence"/>
</dbReference>
<dbReference type="InterPro" id="IPR037175">
    <property type="entry name" value="KFase_sf"/>
</dbReference>
<evidence type="ECO:0008006" key="5">
    <source>
        <dbReference type="Google" id="ProtNLM"/>
    </source>
</evidence>
<evidence type="ECO:0000313" key="4">
    <source>
        <dbReference type="Proteomes" id="UP000185904"/>
    </source>
</evidence>
<dbReference type="EMBL" id="LVCJ01000032">
    <property type="protein sequence ID" value="OAL35271.1"/>
    <property type="molecule type" value="Genomic_DNA"/>
</dbReference>
<dbReference type="Gene3D" id="3.50.30.50">
    <property type="entry name" value="Putative cyclase"/>
    <property type="match status" value="1"/>
</dbReference>
<comment type="caution">
    <text evidence="3">The sequence shown here is derived from an EMBL/GenBank/DDBJ whole genome shotgun (WGS) entry which is preliminary data.</text>
</comment>
<dbReference type="GeneID" id="34588942"/>
<evidence type="ECO:0000256" key="1">
    <source>
        <dbReference type="ARBA" id="ARBA00007865"/>
    </source>
</evidence>
<reference evidence="3 4" key="1">
    <citation type="submission" date="2016-03" db="EMBL/GenBank/DDBJ databases">
        <title>The draft genome sequence of Fonsecaea nubica causative agent of cutaneous subcutaneous infection in human host.</title>
        <authorList>
            <person name="Costa F."/>
            <person name="Sybren D.H."/>
            <person name="Raittz R.T."/>
            <person name="Weiss V.A."/>
            <person name="Leao A.C."/>
            <person name="Gomes R."/>
            <person name="De Souza E.M."/>
            <person name="Pedrosa F.O."/>
            <person name="Steffens M.B."/>
            <person name="Bombassaro A."/>
            <person name="Tadra-Sfeir M.Z."/>
            <person name="Moreno L.F."/>
            <person name="Najafzadeh M.J."/>
            <person name="Felipe M.S."/>
            <person name="Teixeira M."/>
            <person name="Sun J."/>
            <person name="Xi L."/>
            <person name="Castro M.A."/>
            <person name="Vicente V.A."/>
        </authorList>
    </citation>
    <scope>NUCLEOTIDE SEQUENCE [LARGE SCALE GENOMIC DNA]</scope>
    <source>
        <strain evidence="3 4">CBS 269.64</strain>
    </source>
</reference>
<dbReference type="RefSeq" id="XP_022500283.1">
    <property type="nucleotide sequence ID" value="XM_022643819.1"/>
</dbReference>
<dbReference type="Pfam" id="PF04199">
    <property type="entry name" value="Cyclase"/>
    <property type="match status" value="1"/>
</dbReference>
<dbReference type="SUPFAM" id="SSF102198">
    <property type="entry name" value="Putative cyclase"/>
    <property type="match status" value="1"/>
</dbReference>
<name>A0A178D291_9EURO</name>
<keyword evidence="4" id="KW-1185">Reference proteome</keyword>
<evidence type="ECO:0000313" key="3">
    <source>
        <dbReference type="EMBL" id="OAL35271.1"/>
    </source>
</evidence>
<dbReference type="GO" id="GO:0019441">
    <property type="term" value="P:L-tryptophan catabolic process to kynurenine"/>
    <property type="evidence" value="ECO:0007669"/>
    <property type="project" value="InterPro"/>
</dbReference>